<protein>
    <submittedName>
        <fullName evidence="1">Uncharacterized protein</fullName>
    </submittedName>
</protein>
<name>A0A9P6GWC6_9MICR</name>
<dbReference type="EMBL" id="SBJO01000415">
    <property type="protein sequence ID" value="KAF9761115.1"/>
    <property type="molecule type" value="Genomic_DNA"/>
</dbReference>
<dbReference type="Proteomes" id="UP000740883">
    <property type="component" value="Unassembled WGS sequence"/>
</dbReference>
<gene>
    <name evidence="1" type="ORF">NGRA_2843</name>
</gene>
<proteinExistence type="predicted"/>
<feature type="non-terminal residue" evidence="1">
    <location>
        <position position="100"/>
    </location>
</feature>
<evidence type="ECO:0000313" key="1">
    <source>
        <dbReference type="EMBL" id="KAF9761115.1"/>
    </source>
</evidence>
<comment type="caution">
    <text evidence="1">The sequence shown here is derived from an EMBL/GenBank/DDBJ whole genome shotgun (WGS) entry which is preliminary data.</text>
</comment>
<evidence type="ECO:0000313" key="2">
    <source>
        <dbReference type="Proteomes" id="UP000740883"/>
    </source>
</evidence>
<dbReference type="AlphaFoldDB" id="A0A9P6GWC6"/>
<reference evidence="1 2" key="1">
    <citation type="journal article" date="2020" name="Genome Biol. Evol.">
        <title>Comparative genomics of strictly vertically transmitted, feminizing microsporidia endosymbionts of amphipod crustaceans.</title>
        <authorList>
            <person name="Cormier A."/>
            <person name="Chebbi M.A."/>
            <person name="Giraud I."/>
            <person name="Wattier R."/>
            <person name="Teixeira M."/>
            <person name="Gilbert C."/>
            <person name="Rigaud T."/>
            <person name="Cordaux R."/>
        </authorList>
    </citation>
    <scope>NUCLEOTIDE SEQUENCE [LARGE SCALE GENOMIC DNA]</scope>
    <source>
        <strain evidence="1 2">Ou3-Ou53</strain>
    </source>
</reference>
<keyword evidence="2" id="KW-1185">Reference proteome</keyword>
<sequence length="100" mass="11661">MIARDYLEKLASNRYVSGSYLTYLDTMSVYAKRGCISEQVLVAFVLNGLPRNITNVLIMNNKESLSWEFLYMSCRDLHLQEVENVGSRQQLYEVREDNRS</sequence>
<organism evidence="1 2">
    <name type="scientific">Nosema granulosis</name>
    <dbReference type="NCBI Taxonomy" id="83296"/>
    <lineage>
        <taxon>Eukaryota</taxon>
        <taxon>Fungi</taxon>
        <taxon>Fungi incertae sedis</taxon>
        <taxon>Microsporidia</taxon>
        <taxon>Nosematidae</taxon>
        <taxon>Nosema</taxon>
    </lineage>
</organism>
<accession>A0A9P6GWC6</accession>